<gene>
    <name evidence="7" type="ORF">ACFQ2J_06560</name>
</gene>
<keyword evidence="8" id="KW-1185">Reference proteome</keyword>
<organism evidence="7 8">
    <name type="scientific">Thalassobacillus hwangdonensis</name>
    <dbReference type="NCBI Taxonomy" id="546108"/>
    <lineage>
        <taxon>Bacteria</taxon>
        <taxon>Bacillati</taxon>
        <taxon>Bacillota</taxon>
        <taxon>Bacilli</taxon>
        <taxon>Bacillales</taxon>
        <taxon>Bacillaceae</taxon>
        <taxon>Thalassobacillus</taxon>
    </lineage>
</organism>
<dbReference type="InterPro" id="IPR002549">
    <property type="entry name" value="AI-2E-like"/>
</dbReference>
<dbReference type="PANTHER" id="PTHR21716">
    <property type="entry name" value="TRANSMEMBRANE PROTEIN"/>
    <property type="match status" value="1"/>
</dbReference>
<keyword evidence="5 6" id="KW-0472">Membrane</keyword>
<evidence type="ECO:0000256" key="3">
    <source>
        <dbReference type="ARBA" id="ARBA00022692"/>
    </source>
</evidence>
<sequence>MEERTKKLFSKILLTILLLLCLFLLAKLFPYYKGLLVIIWRVLLPFLIAGFIAFLLHPVIEKLHAFPMPRWTAILIIYLSFFGLIGYGLYKGLPHMIRQMKQLNEQIPALTEQYRSFIYQLYEKTAALPEGFHNQLDRSLNRMQEWSTSRLDGVITSFTGIMDVVIIAAVIPVLTFYFLKDFELIKRVMKKLTPKRFQPEGKDMLREMNASLGGYIRGQLLVCLIVGVLAFIGFWVIGIDYPLLLGVIVGATNIIPYFGPLIGAVPAVIIALITSGKMVLFVVIVIVVVQIAEGNLVSPYVVGRTTHIHPILIIFALLVGEEVAGIFGMIVAVPILTCVKVVVQHLWPLTGRD</sequence>
<evidence type="ECO:0000256" key="1">
    <source>
        <dbReference type="ARBA" id="ARBA00004141"/>
    </source>
</evidence>
<name>A0ABW3KZ86_9BACI</name>
<dbReference type="PANTHER" id="PTHR21716:SF15">
    <property type="entry name" value="TRANSPORT PROTEIN YRRI-RELATED"/>
    <property type="match status" value="1"/>
</dbReference>
<evidence type="ECO:0000256" key="5">
    <source>
        <dbReference type="ARBA" id="ARBA00023136"/>
    </source>
</evidence>
<evidence type="ECO:0000256" key="4">
    <source>
        <dbReference type="ARBA" id="ARBA00022989"/>
    </source>
</evidence>
<evidence type="ECO:0000313" key="8">
    <source>
        <dbReference type="Proteomes" id="UP001596990"/>
    </source>
</evidence>
<dbReference type="Pfam" id="PF01594">
    <property type="entry name" value="AI-2E_transport"/>
    <property type="match status" value="1"/>
</dbReference>
<keyword evidence="3 6" id="KW-0812">Transmembrane</keyword>
<protein>
    <submittedName>
        <fullName evidence="7">AI-2E family transporter</fullName>
    </submittedName>
</protein>
<dbReference type="RefSeq" id="WP_386057676.1">
    <property type="nucleotide sequence ID" value="NZ_JBHTKL010000001.1"/>
</dbReference>
<feature type="transmembrane region" description="Helical" evidence="6">
    <location>
        <begin position="243"/>
        <end position="272"/>
    </location>
</feature>
<feature type="transmembrane region" description="Helical" evidence="6">
    <location>
        <begin position="154"/>
        <end position="179"/>
    </location>
</feature>
<proteinExistence type="inferred from homology"/>
<comment type="caution">
    <text evidence="7">The sequence shown here is derived from an EMBL/GenBank/DDBJ whole genome shotgun (WGS) entry which is preliminary data.</text>
</comment>
<evidence type="ECO:0000313" key="7">
    <source>
        <dbReference type="EMBL" id="MFD1018857.1"/>
    </source>
</evidence>
<keyword evidence="4 6" id="KW-1133">Transmembrane helix</keyword>
<feature type="transmembrane region" description="Helical" evidence="6">
    <location>
        <begin position="214"/>
        <end position="237"/>
    </location>
</feature>
<accession>A0ABW3KZ86</accession>
<dbReference type="Proteomes" id="UP001596990">
    <property type="component" value="Unassembled WGS sequence"/>
</dbReference>
<comment type="similarity">
    <text evidence="2">Belongs to the autoinducer-2 exporter (AI-2E) (TC 2.A.86) family.</text>
</comment>
<comment type="subcellular location">
    <subcellularLocation>
        <location evidence="1">Membrane</location>
        <topology evidence="1">Multi-pass membrane protein</topology>
    </subcellularLocation>
</comment>
<reference evidence="8" key="1">
    <citation type="journal article" date="2019" name="Int. J. Syst. Evol. Microbiol.">
        <title>The Global Catalogue of Microorganisms (GCM) 10K type strain sequencing project: providing services to taxonomists for standard genome sequencing and annotation.</title>
        <authorList>
            <consortium name="The Broad Institute Genomics Platform"/>
            <consortium name="The Broad Institute Genome Sequencing Center for Infectious Disease"/>
            <person name="Wu L."/>
            <person name="Ma J."/>
        </authorList>
    </citation>
    <scope>NUCLEOTIDE SEQUENCE [LARGE SCALE GENOMIC DNA]</scope>
    <source>
        <strain evidence="8">CCUG 56607</strain>
    </source>
</reference>
<evidence type="ECO:0000256" key="6">
    <source>
        <dbReference type="SAM" id="Phobius"/>
    </source>
</evidence>
<dbReference type="EMBL" id="JBHTKL010000001">
    <property type="protein sequence ID" value="MFD1018857.1"/>
    <property type="molecule type" value="Genomic_DNA"/>
</dbReference>
<feature type="transmembrane region" description="Helical" evidence="6">
    <location>
        <begin position="12"/>
        <end position="32"/>
    </location>
</feature>
<feature type="transmembrane region" description="Helical" evidence="6">
    <location>
        <begin position="308"/>
        <end position="336"/>
    </location>
</feature>
<evidence type="ECO:0000256" key="2">
    <source>
        <dbReference type="ARBA" id="ARBA00009773"/>
    </source>
</evidence>
<feature type="transmembrane region" description="Helical" evidence="6">
    <location>
        <begin position="71"/>
        <end position="90"/>
    </location>
</feature>
<feature type="transmembrane region" description="Helical" evidence="6">
    <location>
        <begin position="38"/>
        <end position="59"/>
    </location>
</feature>
<feature type="transmembrane region" description="Helical" evidence="6">
    <location>
        <begin position="279"/>
        <end position="302"/>
    </location>
</feature>